<keyword evidence="9" id="KW-0100">Branched-chain amino acid biosynthesis</keyword>
<comment type="caution">
    <text evidence="12">The sequence shown here is derived from an EMBL/GenBank/DDBJ whole genome shotgun (WGS) entry which is preliminary data.</text>
</comment>
<feature type="region of interest" description="Disordered" evidence="10">
    <location>
        <begin position="898"/>
        <end position="937"/>
    </location>
</feature>
<dbReference type="NCBIfam" id="TIGR00119">
    <property type="entry name" value="acolac_sm"/>
    <property type="match status" value="1"/>
</dbReference>
<dbReference type="CDD" id="cd04878">
    <property type="entry name" value="ACT_AHAS"/>
    <property type="match status" value="1"/>
</dbReference>
<comment type="pathway">
    <text evidence="3">Amino-acid biosynthesis; L-valine biosynthesis; L-valine from pyruvate: step 1/4.</text>
</comment>
<dbReference type="Pfam" id="PF20649">
    <property type="entry name" value="COG5_C"/>
    <property type="match status" value="1"/>
</dbReference>
<dbReference type="GO" id="GO:1990610">
    <property type="term" value="F:acetolactate synthase regulator activity"/>
    <property type="evidence" value="ECO:0007669"/>
    <property type="project" value="InterPro"/>
</dbReference>
<evidence type="ECO:0000313" key="12">
    <source>
        <dbReference type="EMBL" id="KTB29193.1"/>
    </source>
</evidence>
<dbReference type="InterPro" id="IPR027271">
    <property type="entry name" value="Acetolactate_synth/TF_NikR_C"/>
</dbReference>
<sequence>MSLDYSVFASPSFDPNDYANAVLAGDPYPPPSDVAVGKTTKLNPPEASTKEEISLAISKLSTGIDDVAKQIKTLVTARHEGLLAQAASANQLSGSLHSVRTGLTDLDSSVEKLRLKIRVPYELMQTKVSRLEKLQHASDLLRRTSRFIVLARRLLSQMAEMDSLGPATSDTNAPKPSENATLLNVNEDIEDEKERTIAKAALSIAELVALLGDPKDTLNNAENGTTDTVDSAQVLSDVNRNSESKLLLRSVNAVNAFIPFIEESRTKVTSEMENMVLTGLATLNQSILASSLQTAYNLRVLPQLVQSLISDLSQAVEDRIRTAFDMNKISRDVLGKDAASSPSQTQSPTLYRSRVRTEPTNVTAPQWTAALWTRLEKMIEDMADCCVKVYTLEKVLKLKKDTVSQIVFLDEAMKLLENTPSATFWTALSRSLEKTTRDSAKASTFLQQALSSGYPRLLRLFHEFFAKVAVYTDTVYIHTYQSPETILVLRALSNFETLYLARSTNRLIEAVGQAFAGTTRGSPPGATEAVNLTRTLANELDAARFDPLLLRSVAKNVASSLDTVLSRIEGSVIKDRYATILVGPSATPSQVVNASLSSFLYHCYSRISRLFDEHSEEVSRVLIPSAEKLKAAYNEIVDPLLNAIRRDLGNIIDRIHRTDFGTSDPTAGMGGASLYMKDLVDKLSFIRSEILAKFAVGDDTETWVVSIVKFVLKTFVRHVSITKPLSESGKLQMTSDMTELEFALSAFMVDPQSKRGESLDSIGEEYHTLRAMRHLLFLDNANLASPSHTSGLPALIILNHILVRSPLPLPHTYHGWQDAEYVKYVDEHSEQQMFSLVESALDRWEKINASEGVSSEDGEESNFFWRKRLIRAAAMASFVLRARAAPKLIPARLLSTSAVTRQSEPPKPPKPIDDSTSALDYKRLQRTRPPPLPAMDLPRNRTAEEAVTNILYNTPPPSLQPFKKHILNCLVQNEPGVLSRVSGILAGRGFNIDSLVVCRTEIRDLSRMCIVLSGQDGVVEQARRQLEDLVPVWAVLDYTDTRTITRELLLVKVSILGPEYLEEQLVGGPSHEPRRLSSEEKLEREAILAQNFERSAHPEQSTADADLHTPSGATLTPSQALRLKHQHLHSINTLASQFGAKIVDVSENSVIVELTAKTSRVEAFLSLVKPFGILEAARTGLMAMPRTPISGSAEDELVENLTGSVDASLLPPG</sequence>
<evidence type="ECO:0000256" key="8">
    <source>
        <dbReference type="ARBA" id="ARBA00023136"/>
    </source>
</evidence>
<evidence type="ECO:0000313" key="13">
    <source>
        <dbReference type="Proteomes" id="UP000054988"/>
    </source>
</evidence>
<feature type="domain" description="ACT" evidence="11">
    <location>
        <begin position="966"/>
        <end position="1046"/>
    </location>
</feature>
<evidence type="ECO:0000256" key="7">
    <source>
        <dbReference type="ARBA" id="ARBA00023034"/>
    </source>
</evidence>
<dbReference type="UniPathway" id="UPA00049">
    <property type="reaction ID" value="UER00059"/>
</dbReference>
<gene>
    <name evidence="12" type="ORF">WG66_18246</name>
</gene>
<evidence type="ECO:0000256" key="3">
    <source>
        <dbReference type="ARBA" id="ARBA00005025"/>
    </source>
</evidence>
<dbReference type="Pfam" id="PF10369">
    <property type="entry name" value="ALS_ss_C"/>
    <property type="match status" value="1"/>
</dbReference>
<feature type="compositionally biased region" description="Polar residues" evidence="10">
    <location>
        <begin position="340"/>
        <end position="350"/>
    </location>
</feature>
<organism evidence="12 13">
    <name type="scientific">Moniliophthora roreri</name>
    <name type="common">Frosty pod rot fungus</name>
    <name type="synonym">Monilia roreri</name>
    <dbReference type="NCBI Taxonomy" id="221103"/>
    <lineage>
        <taxon>Eukaryota</taxon>
        <taxon>Fungi</taxon>
        <taxon>Dikarya</taxon>
        <taxon>Basidiomycota</taxon>
        <taxon>Agaricomycotina</taxon>
        <taxon>Agaricomycetes</taxon>
        <taxon>Agaricomycetidae</taxon>
        <taxon>Agaricales</taxon>
        <taxon>Marasmiineae</taxon>
        <taxon>Marasmiaceae</taxon>
        <taxon>Moniliophthora</taxon>
    </lineage>
</organism>
<dbReference type="InterPro" id="IPR019455">
    <property type="entry name" value="Acetolactate_synth_ssu_C"/>
</dbReference>
<dbReference type="InterPro" id="IPR054480">
    <property type="entry name" value="AHAS_small-like_ACT"/>
</dbReference>
<dbReference type="Pfam" id="PF10392">
    <property type="entry name" value="COG5_N"/>
    <property type="match status" value="1"/>
</dbReference>
<dbReference type="EMBL" id="LATX01002445">
    <property type="protein sequence ID" value="KTB29193.1"/>
    <property type="molecule type" value="Genomic_DNA"/>
</dbReference>
<keyword evidence="6" id="KW-0028">Amino-acid biosynthesis</keyword>
<evidence type="ECO:0000256" key="1">
    <source>
        <dbReference type="ARBA" id="ARBA00004395"/>
    </source>
</evidence>
<dbReference type="InterPro" id="IPR002912">
    <property type="entry name" value="ACT_dom"/>
</dbReference>
<dbReference type="PANTHER" id="PTHR13228:SF3">
    <property type="entry name" value="CONSERVED OLIGOMERIC GOLGI COMPLEX SUBUNIT 5"/>
    <property type="match status" value="1"/>
</dbReference>
<feature type="region of interest" description="Disordered" evidence="10">
    <location>
        <begin position="1093"/>
        <end position="1114"/>
    </location>
</feature>
<comment type="subcellular location">
    <subcellularLocation>
        <location evidence="1">Golgi apparatus membrane</location>
        <topology evidence="1">Peripheral membrane protein</topology>
    </subcellularLocation>
</comment>
<keyword evidence="8" id="KW-0472">Membrane</keyword>
<dbReference type="GO" id="GO:0009099">
    <property type="term" value="P:L-valine biosynthetic process"/>
    <property type="evidence" value="ECO:0007669"/>
    <property type="project" value="UniProtKB-UniPathway"/>
</dbReference>
<dbReference type="InterPro" id="IPR048485">
    <property type="entry name" value="COG5_helical"/>
</dbReference>
<evidence type="ECO:0000256" key="10">
    <source>
        <dbReference type="SAM" id="MobiDB-lite"/>
    </source>
</evidence>
<keyword evidence="7" id="KW-0333">Golgi apparatus</keyword>
<dbReference type="PANTHER" id="PTHR13228">
    <property type="entry name" value="CONSERVED OLIGOMERIC GOLGI COMPLEX COMPONENT 5"/>
    <property type="match status" value="1"/>
</dbReference>
<proteinExistence type="inferred from homology"/>
<dbReference type="AlphaFoldDB" id="A0A0W0EYP2"/>
<dbReference type="InterPro" id="IPR019465">
    <property type="entry name" value="Cog5"/>
</dbReference>
<dbReference type="SUPFAM" id="SSF55021">
    <property type="entry name" value="ACT-like"/>
    <property type="match status" value="2"/>
</dbReference>
<dbReference type="InterPro" id="IPR039557">
    <property type="entry name" value="AHAS_ACT"/>
</dbReference>
<accession>A0A0W0EYP2</accession>
<evidence type="ECO:0000256" key="2">
    <source>
        <dbReference type="ARBA" id="ARBA00004974"/>
    </source>
</evidence>
<dbReference type="UniPathway" id="UPA00047">
    <property type="reaction ID" value="UER00055"/>
</dbReference>
<evidence type="ECO:0000256" key="5">
    <source>
        <dbReference type="ARBA" id="ARBA00020974"/>
    </source>
</evidence>
<feature type="region of interest" description="Disordered" evidence="10">
    <location>
        <begin position="335"/>
        <end position="356"/>
    </location>
</feature>
<evidence type="ECO:0000259" key="11">
    <source>
        <dbReference type="PROSITE" id="PS51671"/>
    </source>
</evidence>
<dbReference type="eggNOG" id="KOG2211">
    <property type="taxonomic scope" value="Eukaryota"/>
</dbReference>
<dbReference type="InterPro" id="IPR004789">
    <property type="entry name" value="Acetalactate_synth_ssu"/>
</dbReference>
<dbReference type="Pfam" id="PF22629">
    <property type="entry name" value="ACT_AHAS_ss"/>
    <property type="match status" value="1"/>
</dbReference>
<dbReference type="GO" id="GO:0009097">
    <property type="term" value="P:isoleucine biosynthetic process"/>
    <property type="evidence" value="ECO:0007669"/>
    <property type="project" value="UniProtKB-UniPathway"/>
</dbReference>
<dbReference type="PROSITE" id="PS51671">
    <property type="entry name" value="ACT"/>
    <property type="match status" value="1"/>
</dbReference>
<dbReference type="GO" id="GO:0000139">
    <property type="term" value="C:Golgi membrane"/>
    <property type="evidence" value="ECO:0007669"/>
    <property type="project" value="UniProtKB-SubCell"/>
</dbReference>
<dbReference type="InterPro" id="IPR049176">
    <property type="entry name" value="COG5_N"/>
</dbReference>
<comment type="similarity">
    <text evidence="4">Belongs to the acetolactate synthase small subunit family.</text>
</comment>
<evidence type="ECO:0000256" key="4">
    <source>
        <dbReference type="ARBA" id="ARBA00006341"/>
    </source>
</evidence>
<name>A0A0W0EYP2_MONRR</name>
<protein>
    <recommendedName>
        <fullName evidence="5">Conserved oligomeric Golgi complex subunit 5</fullName>
    </recommendedName>
</protein>
<dbReference type="Proteomes" id="UP000054988">
    <property type="component" value="Unassembled WGS sequence"/>
</dbReference>
<dbReference type="Gene3D" id="3.30.70.260">
    <property type="match status" value="1"/>
</dbReference>
<dbReference type="GO" id="GO:0017119">
    <property type="term" value="C:Golgi transport complex"/>
    <property type="evidence" value="ECO:0007669"/>
    <property type="project" value="InterPro"/>
</dbReference>
<evidence type="ECO:0000256" key="9">
    <source>
        <dbReference type="ARBA" id="ARBA00023304"/>
    </source>
</evidence>
<dbReference type="FunFam" id="3.30.70.260:FF:000001">
    <property type="entry name" value="Acetolactate synthase, small subunit"/>
    <property type="match status" value="1"/>
</dbReference>
<reference evidence="12 13" key="1">
    <citation type="submission" date="2015-12" db="EMBL/GenBank/DDBJ databases">
        <title>Draft genome sequence of Moniliophthora roreri, the causal agent of frosty pod rot of cacao.</title>
        <authorList>
            <person name="Aime M.C."/>
            <person name="Diaz-Valderrama J.R."/>
            <person name="Kijpornyongpan T."/>
            <person name="Phillips-Mora W."/>
        </authorList>
    </citation>
    <scope>NUCLEOTIDE SEQUENCE [LARGE SCALE GENOMIC DNA]</scope>
    <source>
        <strain evidence="12 13">MCA 2952</strain>
    </source>
</reference>
<dbReference type="InterPro" id="IPR045865">
    <property type="entry name" value="ACT-like_dom_sf"/>
</dbReference>
<comment type="pathway">
    <text evidence="2">Amino-acid biosynthesis; L-isoleucine biosynthesis; L-isoleucine from 2-oxobutanoate: step 1/4.</text>
</comment>
<dbReference type="Gene3D" id="3.30.70.1150">
    <property type="entry name" value="ACT-like. Chain A, domain 2"/>
    <property type="match status" value="1"/>
</dbReference>
<dbReference type="GO" id="GO:0006891">
    <property type="term" value="P:intra-Golgi vesicle-mediated transport"/>
    <property type="evidence" value="ECO:0007669"/>
    <property type="project" value="InterPro"/>
</dbReference>
<evidence type="ECO:0000256" key="6">
    <source>
        <dbReference type="ARBA" id="ARBA00022605"/>
    </source>
</evidence>